<dbReference type="SUPFAM" id="SSF53448">
    <property type="entry name" value="Nucleotide-diphospho-sugar transferases"/>
    <property type="match status" value="1"/>
</dbReference>
<accession>A0A398CNN6</accession>
<evidence type="ECO:0000313" key="2">
    <source>
        <dbReference type="Proteomes" id="UP000266340"/>
    </source>
</evidence>
<dbReference type="InterPro" id="IPR029044">
    <property type="entry name" value="Nucleotide-diphossugar_trans"/>
</dbReference>
<keyword evidence="2" id="KW-1185">Reference proteome</keyword>
<proteinExistence type="predicted"/>
<name>A0A398CNN6_9BACL</name>
<comment type="caution">
    <text evidence="1">The sequence shown here is derived from an EMBL/GenBank/DDBJ whole genome shotgun (WGS) entry which is preliminary data.</text>
</comment>
<reference evidence="1 2" key="1">
    <citation type="submission" date="2018-09" db="EMBL/GenBank/DDBJ databases">
        <title>Cohnella cavernae sp. nov., isolated from a karst cave.</title>
        <authorList>
            <person name="Zhu H."/>
        </authorList>
    </citation>
    <scope>NUCLEOTIDE SEQUENCE [LARGE SCALE GENOMIC DNA]</scope>
    <source>
        <strain evidence="1 2">K2E09-144</strain>
    </source>
</reference>
<dbReference type="Proteomes" id="UP000266340">
    <property type="component" value="Unassembled WGS sequence"/>
</dbReference>
<evidence type="ECO:0008006" key="3">
    <source>
        <dbReference type="Google" id="ProtNLM"/>
    </source>
</evidence>
<gene>
    <name evidence="1" type="ORF">D3H35_09180</name>
</gene>
<dbReference type="AlphaFoldDB" id="A0A398CNN6"/>
<dbReference type="Gene3D" id="3.90.550.10">
    <property type="entry name" value="Spore Coat Polysaccharide Biosynthesis Protein SpsA, Chain A"/>
    <property type="match status" value="1"/>
</dbReference>
<sequence length="291" mass="34181">MLAKSVKDNAKHCKLVLCLVEEDIHPDAKKFEGFDHVVLAKDLGVPNFYKFVAKYNLYEAACALKPYLLQYAFEYYGKEEKFLYLDSDLCVYGSLDHLEALLEDHSILLTPHRLEPQEILNSIDEEIVNLKDGVYQAGFFGVRRTAESAKFLAWWADRNKDYSYADPNEGLFLDQKWLDLVPCFFDGVHVIQDPAYNMASWNLSQRKLTLSDKNQYLVNGKPLVFFHYSGMGKWLDNSMRLHVPDQSNAIYRMVNDYVLAYTKMGYHKYIDIPWSYENFDYERHLMKQWLR</sequence>
<evidence type="ECO:0000313" key="1">
    <source>
        <dbReference type="EMBL" id="RIE04105.1"/>
    </source>
</evidence>
<organism evidence="1 2">
    <name type="scientific">Cohnella faecalis</name>
    <dbReference type="NCBI Taxonomy" id="2315694"/>
    <lineage>
        <taxon>Bacteria</taxon>
        <taxon>Bacillati</taxon>
        <taxon>Bacillota</taxon>
        <taxon>Bacilli</taxon>
        <taxon>Bacillales</taxon>
        <taxon>Paenibacillaceae</taxon>
        <taxon>Cohnella</taxon>
    </lineage>
</organism>
<protein>
    <recommendedName>
        <fullName evidence="3">Glycosyl transferase</fullName>
    </recommendedName>
</protein>
<dbReference type="EMBL" id="QXJM01000029">
    <property type="protein sequence ID" value="RIE04105.1"/>
    <property type="molecule type" value="Genomic_DNA"/>
</dbReference>